<sequence length="407" mass="44806">MAALKLFPIAGMNNVVADDGLQQGGDSPKLYLRDAVNLDITDTGRLKLRQGAEQISPFSFKNIWQSPLHNDVFATLESEFVKLDSQTWQHEVLAKIGHTQLCYQVINNLVYIASELGLWTYNGKVIHPLTIDTPAMPMLTMQGNGGSLKSGTYSVAISWLRDQQESALSQVVSDQIELTSSGNLDDQAFASIQINLPYCFDQSITHVRIYITDRNGGELLLHSDHPINKSNVTISSLDLGMTARFKGLSPMPTGRYMKYWQGRLLTADKNILRFSEPMAYHLHDEKFGFVIMPQRITFILPVDGGIWIGQVTHVVFLTGTNPAEMTFQSKTSHAPVPDSAIEIDNNDIGPDISQGGNTTALWLAENGYILGTSSGQIIELQAGILKGITAKSGRSVRLGRRVTTIVT</sequence>
<protein>
    <submittedName>
        <fullName evidence="1">Uncharacterized protein</fullName>
    </submittedName>
</protein>
<dbReference type="RefSeq" id="WP_065992584.1">
    <property type="nucleotide sequence ID" value="NZ_CP029397.2"/>
</dbReference>
<reference evidence="1" key="1">
    <citation type="submission" date="2019-08" db="EMBL/GenBank/DDBJ databases">
        <title>The complete genome of Acinetobacter defluvii strain WCHAD010030.</title>
        <authorList>
            <person name="Hu Y."/>
            <person name="Qin J."/>
            <person name="Feng Y."/>
            <person name="Zong Z."/>
        </authorList>
    </citation>
    <scope>NUCLEOTIDE SEQUENCE</scope>
    <source>
        <strain evidence="1">WCHA30</strain>
    </source>
</reference>
<keyword evidence="2" id="KW-1185">Reference proteome</keyword>
<dbReference type="Proteomes" id="UP000245977">
    <property type="component" value="Chromosome"/>
</dbReference>
<proteinExistence type="predicted"/>
<accession>A0A2S2FG92</accession>
<dbReference type="STRING" id="1871111.GCA_001704615_01306"/>
<dbReference type="AlphaFoldDB" id="A0A2S2FG92"/>
<name>A0A2S2FG92_9GAMM</name>
<dbReference type="OrthoDB" id="6670057at2"/>
<evidence type="ECO:0000313" key="1">
    <source>
        <dbReference type="EMBL" id="AWL29342.1"/>
    </source>
</evidence>
<gene>
    <name evidence="1" type="ORF">DJ533_12555</name>
</gene>
<organism evidence="1 2">
    <name type="scientific">Acinetobacter defluvii</name>
    <dbReference type="NCBI Taxonomy" id="1871111"/>
    <lineage>
        <taxon>Bacteria</taxon>
        <taxon>Pseudomonadati</taxon>
        <taxon>Pseudomonadota</taxon>
        <taxon>Gammaproteobacteria</taxon>
        <taxon>Moraxellales</taxon>
        <taxon>Moraxellaceae</taxon>
        <taxon>Acinetobacter</taxon>
    </lineage>
</organism>
<dbReference type="KEGG" id="adv:DJ533_12555"/>
<evidence type="ECO:0000313" key="2">
    <source>
        <dbReference type="Proteomes" id="UP000245977"/>
    </source>
</evidence>
<dbReference type="EMBL" id="CP029397">
    <property type="protein sequence ID" value="AWL29342.1"/>
    <property type="molecule type" value="Genomic_DNA"/>
</dbReference>